<dbReference type="Pfam" id="PF23085">
    <property type="entry name" value="RRM_PARP14_3"/>
    <property type="match status" value="2"/>
</dbReference>
<dbReference type="InterPro" id="IPR035979">
    <property type="entry name" value="RBD_domain_sf"/>
</dbReference>
<dbReference type="KEGG" id="pvt:110071837"/>
<dbReference type="Pfam" id="PF23251">
    <property type="entry name" value="KH_PARP14_4"/>
    <property type="match status" value="1"/>
</dbReference>
<dbReference type="InterPro" id="IPR057043">
    <property type="entry name" value="PARP14_KH_2"/>
</dbReference>
<dbReference type="InterPro" id="IPR002589">
    <property type="entry name" value="Macro_dom"/>
</dbReference>
<feature type="domain" description="WWE" evidence="9">
    <location>
        <begin position="1609"/>
        <end position="1685"/>
    </location>
</feature>
<dbReference type="Pfam" id="PF23249">
    <property type="entry name" value="KH_PARP14_3"/>
    <property type="match status" value="1"/>
</dbReference>
<reference evidence="12" key="1">
    <citation type="submission" date="2025-05" db="UniProtKB">
        <authorList>
            <consortium name="RefSeq"/>
        </authorList>
    </citation>
    <scope>NUCLEOTIDE SEQUENCE [LARGE SCALE GENOMIC DNA]</scope>
</reference>
<dbReference type="Pfam" id="PF23222">
    <property type="entry name" value="RRM_PARP14_1"/>
    <property type="match status" value="1"/>
</dbReference>
<dbReference type="Pfam" id="PF01661">
    <property type="entry name" value="Macro"/>
    <property type="match status" value="3"/>
</dbReference>
<evidence type="ECO:0000259" key="9">
    <source>
        <dbReference type="PROSITE" id="PS50918"/>
    </source>
</evidence>
<dbReference type="SUPFAM" id="SSF52949">
    <property type="entry name" value="Macro domain-like"/>
    <property type="match status" value="3"/>
</dbReference>
<dbReference type="Gene3D" id="3.30.70.330">
    <property type="match status" value="3"/>
</dbReference>
<comment type="similarity">
    <text evidence="6">Belongs to the ARTD/PARP family.</text>
</comment>
<dbReference type="CDD" id="cd01439">
    <property type="entry name" value="TCCD_inducible_PARP_like"/>
    <property type="match status" value="1"/>
</dbReference>
<dbReference type="GO" id="GO:0003676">
    <property type="term" value="F:nucleic acid binding"/>
    <property type="evidence" value="ECO:0007669"/>
    <property type="project" value="InterPro"/>
</dbReference>
<keyword evidence="3 7" id="KW-0808">Transferase</keyword>
<evidence type="ECO:0000256" key="6">
    <source>
        <dbReference type="ARBA" id="ARBA00024347"/>
    </source>
</evidence>
<dbReference type="InterPro" id="IPR037197">
    <property type="entry name" value="WWE_dom_sf"/>
</dbReference>
<dbReference type="Pfam" id="PF22005">
    <property type="entry name" value="WWE_1"/>
    <property type="match status" value="1"/>
</dbReference>
<evidence type="ECO:0000256" key="2">
    <source>
        <dbReference type="ARBA" id="ARBA00022676"/>
    </source>
</evidence>
<keyword evidence="4 7" id="KW-0520">NAD</keyword>
<gene>
    <name evidence="13" type="primary">LOC110071837</name>
</gene>
<dbReference type="GeneID" id="110071837"/>
<dbReference type="InterPro" id="IPR012677">
    <property type="entry name" value="Nucleotide-bd_a/b_plait_sf"/>
</dbReference>
<dbReference type="SMART" id="SM00506">
    <property type="entry name" value="A1pp"/>
    <property type="match status" value="3"/>
</dbReference>
<dbReference type="Gene3D" id="3.90.228.10">
    <property type="match status" value="1"/>
</dbReference>
<dbReference type="Pfam" id="PF23253">
    <property type="entry name" value="KH_PARP14_6"/>
    <property type="match status" value="1"/>
</dbReference>
<dbReference type="InterPro" id="IPR057049">
    <property type="entry name" value="PARP14_KH_8"/>
</dbReference>
<dbReference type="InterPro" id="IPR004170">
    <property type="entry name" value="WWE_dom"/>
</dbReference>
<reference evidence="13" key="2">
    <citation type="submission" date="2025-08" db="UniProtKB">
        <authorList>
            <consortium name="RefSeq"/>
        </authorList>
    </citation>
    <scope>IDENTIFICATION</scope>
</reference>
<dbReference type="GO" id="GO:0003714">
    <property type="term" value="F:transcription corepressor activity"/>
    <property type="evidence" value="ECO:0007669"/>
    <property type="project" value="TreeGrafter"/>
</dbReference>
<dbReference type="InterPro" id="IPR057046">
    <property type="entry name" value="PARP14_KH_4"/>
</dbReference>
<dbReference type="InterPro" id="IPR012317">
    <property type="entry name" value="Poly(ADP-ribose)pol_cat_dom"/>
</dbReference>
<dbReference type="EC" id="2.4.2.-" evidence="7"/>
<evidence type="ECO:0000256" key="5">
    <source>
        <dbReference type="ARBA" id="ARBA00023242"/>
    </source>
</evidence>
<dbReference type="GO" id="GO:0003950">
    <property type="term" value="F:NAD+ poly-ADP-ribosyltransferase activity"/>
    <property type="evidence" value="ECO:0007669"/>
    <property type="project" value="UniProtKB-UniRule"/>
</dbReference>
<dbReference type="SUPFAM" id="SSF117839">
    <property type="entry name" value="WWE domain"/>
    <property type="match status" value="1"/>
</dbReference>
<dbReference type="SUPFAM" id="SSF56399">
    <property type="entry name" value="ADP-ribosylation"/>
    <property type="match status" value="1"/>
</dbReference>
<evidence type="ECO:0000313" key="12">
    <source>
        <dbReference type="Proteomes" id="UP001652642"/>
    </source>
</evidence>
<dbReference type="Pfam" id="PF23248">
    <property type="entry name" value="KH_PARP14_2"/>
    <property type="match status" value="1"/>
</dbReference>
<dbReference type="CDD" id="cd02903">
    <property type="entry name" value="Macro_BAL-like"/>
    <property type="match status" value="1"/>
</dbReference>
<dbReference type="PROSITE" id="PS51154">
    <property type="entry name" value="MACRO"/>
    <property type="match status" value="3"/>
</dbReference>
<dbReference type="InParanoid" id="A0A6J0SN82"/>
<feature type="domain" description="Macro" evidence="11">
    <location>
        <begin position="876"/>
        <end position="1063"/>
    </location>
</feature>
<dbReference type="InterPro" id="IPR057045">
    <property type="entry name" value="PARP14_KH_3"/>
</dbReference>
<proteinExistence type="inferred from homology"/>
<dbReference type="InterPro" id="IPR054596">
    <property type="entry name" value="PARP14_WWE"/>
</dbReference>
<dbReference type="Pfam" id="PF23252">
    <property type="entry name" value="KH_PARP14_5"/>
    <property type="match status" value="1"/>
</dbReference>
<feature type="region of interest" description="Disordered" evidence="8">
    <location>
        <begin position="98"/>
        <end position="128"/>
    </location>
</feature>
<feature type="compositionally biased region" description="Basic and acidic residues" evidence="8">
    <location>
        <begin position="103"/>
        <end position="115"/>
    </location>
</feature>
<dbReference type="OrthoDB" id="6133115at2759"/>
<feature type="domain" description="PARP catalytic" evidence="10">
    <location>
        <begin position="1694"/>
        <end position="1890"/>
    </location>
</feature>
<dbReference type="InterPro" id="IPR057051">
    <property type="entry name" value="PARP14_RPM_1"/>
</dbReference>
<dbReference type="PANTHER" id="PTHR14453">
    <property type="entry name" value="PARP/ZINC FINGER CCCH TYPE DOMAIN CONTAINING PROTEIN"/>
    <property type="match status" value="1"/>
</dbReference>
<keyword evidence="12" id="KW-1185">Reference proteome</keyword>
<dbReference type="GO" id="GO:1990404">
    <property type="term" value="F:NAD+-protein mono-ADP-ribosyltransferase activity"/>
    <property type="evidence" value="ECO:0007669"/>
    <property type="project" value="TreeGrafter"/>
</dbReference>
<feature type="domain" description="Macro" evidence="11">
    <location>
        <begin position="1295"/>
        <end position="1466"/>
    </location>
</feature>
<evidence type="ECO:0000256" key="7">
    <source>
        <dbReference type="RuleBase" id="RU362114"/>
    </source>
</evidence>
<evidence type="ECO:0000256" key="1">
    <source>
        <dbReference type="ARBA" id="ARBA00004123"/>
    </source>
</evidence>
<dbReference type="GO" id="GO:0010629">
    <property type="term" value="P:negative regulation of gene expression"/>
    <property type="evidence" value="ECO:0007669"/>
    <property type="project" value="TreeGrafter"/>
</dbReference>
<dbReference type="GO" id="GO:0070212">
    <property type="term" value="P:protein poly-ADP-ribosylation"/>
    <property type="evidence" value="ECO:0007669"/>
    <property type="project" value="TreeGrafter"/>
</dbReference>
<dbReference type="Proteomes" id="UP001652642">
    <property type="component" value="Chromosome 1"/>
</dbReference>
<dbReference type="RefSeq" id="XP_020635224.2">
    <property type="nucleotide sequence ID" value="XM_020779565.2"/>
</dbReference>
<organism evidence="12 13">
    <name type="scientific">Pogona vitticeps</name>
    <name type="common">central bearded dragon</name>
    <dbReference type="NCBI Taxonomy" id="103695"/>
    <lineage>
        <taxon>Eukaryota</taxon>
        <taxon>Metazoa</taxon>
        <taxon>Chordata</taxon>
        <taxon>Craniata</taxon>
        <taxon>Vertebrata</taxon>
        <taxon>Euteleostomi</taxon>
        <taxon>Lepidosauria</taxon>
        <taxon>Squamata</taxon>
        <taxon>Bifurcata</taxon>
        <taxon>Unidentata</taxon>
        <taxon>Episquamata</taxon>
        <taxon>Toxicofera</taxon>
        <taxon>Iguania</taxon>
        <taxon>Acrodonta</taxon>
        <taxon>Agamidae</taxon>
        <taxon>Amphibolurinae</taxon>
        <taxon>Pogona</taxon>
    </lineage>
</organism>
<dbReference type="InterPro" id="IPR052056">
    <property type="entry name" value="Mono-ARTD/PARP"/>
</dbReference>
<dbReference type="InterPro" id="IPR057047">
    <property type="entry name" value="PARP14_KH_5"/>
</dbReference>
<feature type="domain" description="Macro" evidence="11">
    <location>
        <begin position="1091"/>
        <end position="1278"/>
    </location>
</feature>
<dbReference type="Pfam" id="PF00644">
    <property type="entry name" value="PARP"/>
    <property type="match status" value="1"/>
</dbReference>
<keyword evidence="2 7" id="KW-0328">Glycosyltransferase</keyword>
<accession>A0A6J0SN82</accession>
<dbReference type="Pfam" id="PF23245">
    <property type="entry name" value="RRM_PARP14_2"/>
    <property type="match status" value="1"/>
</dbReference>
<dbReference type="PANTHER" id="PTHR14453:SF89">
    <property type="entry name" value="PROTEIN MONO-ADP-RIBOSYLTRANSFERASE PARP14"/>
    <property type="match status" value="1"/>
</dbReference>
<evidence type="ECO:0000256" key="3">
    <source>
        <dbReference type="ARBA" id="ARBA00022679"/>
    </source>
</evidence>
<dbReference type="Pfam" id="PF23254">
    <property type="entry name" value="KH_PARP14_8"/>
    <property type="match status" value="1"/>
</dbReference>
<feature type="region of interest" description="Disordered" evidence="8">
    <location>
        <begin position="1068"/>
        <end position="1093"/>
    </location>
</feature>
<dbReference type="InterPro" id="IPR057044">
    <property type="entry name" value="PARP14_KH_1"/>
</dbReference>
<keyword evidence="5" id="KW-0539">Nucleus</keyword>
<dbReference type="Gene3D" id="3.30.720.50">
    <property type="match status" value="1"/>
</dbReference>
<dbReference type="Gene3D" id="3.40.220.10">
    <property type="entry name" value="Leucine Aminopeptidase, subunit E, domain 1"/>
    <property type="match status" value="3"/>
</dbReference>
<sequence length="1890" mass="211339">MAEGDAAYSYPLIVEGDWGGKFAKNLKYKLTSYFQSRKRSGGGECKIIHAETGRESQITVYFAEEDVRQSVLNRKTHELDVSGGKKIRLAVSLPPVAATVENEPSREAHPPKQESTEGEEPQQPGNIVLNHPENVAEKQVTQEDFSVVVIPAEGKEIDTDIIVMYFENRRAGGGPVKDCVKEGQQFIVTFENEADGERVLQRKDHTVNKIALHVSKHKPAVVQAQLPMSSSLVVIDNVGETIEQCMLILLIENTSDLSEEEGEFSVEMVPERNVAVITFIKHIEIDQFVRAFNLYQRSKDLNLSAHPLEITKSILVENIPPGISRNHIIVYFENKKHGGGPVLNATYVPEEQSALVTFQDAKDLNALLNQKHSFNGVQVLVHPFYESLDAALYGKERPQLKMPELSRVFLDPYHWQFLQHNPRLRDEISNEMAAYYCELEWPSRASEHPEITMHPSRALLKQPRSLIKTWNEDVSVHLTQLLSKQKVVKCRVDAEVWEAIRNSMVRDDVLIIPDVPKDIVALVGAVEVVTDAEQEMKLHIESAVKKIERERQTVEKTVSVVPGKYTVLNNAGLQERIHSEYPELGISYDASKECISLCGVAAEVFKTKSDILESLSSMAQKSVDVPPYILLFLQHVDNEQLSRLLFWDKSINAFYELKSEGVLLLGGTFQDLTKAEEAMKKDLSYRCIMLEDKLVVRMKEWNELTQSLYKAYNCSSETIIIHELEDQVVVAGYSKAVADANQKLSDFVDTNTYIQKILVTKSAAVTLFVEQEMVHKWLMLTERDVKINFGTRQNRRRIFLEGPKRVVLEGHQLFQNIISSLHATTMVVDRIGAKAFFQQQEQLLVPIAKQKFRCLVMIQEGTEGDEEERGHEGKGQQCCEVKLRDGIVITVNKGDLTRFPVDVVVNAANEELQHIGGLADALSKVAGPQLQNECDNLVRQHGSLRPGCAVITSAWNLPCKQVIHAVGPRWESHKKEKCIQLLKKAVRDSLQLAEAYNHCSVAIPAISSGIFGFPLEECVHSIVTAIKETLEEFVENVSLKHICLVDCNDQTVQAFSEAVNKVFRDKGLASKGDSQRPSTSKAKSHAAEGRPKEKMVVTAEGLKIILQEKGIEDVTTDVIVNSVSSDLQLNQGFLSKALLGRAGAELQMELTKQGQGKALKNGCVLKTAGYALNCYHVLHVILPHWNQGQNSEEKILQDIVAECLTITEQLSLSSISIPAIGTGNLGFPKPLVAKLMFDEVFKLSQKQNLKSLREVHFVLHPSDTSTVKAFTDELYSRCNLNQTGLKVVPENLLQSQGVHKMQIGPIKLHVECGDITQETTDAIVNISNDAFNLCVGVSKAILDGAGPEMAKECAVLASQPHNNLICTKPGNLKCKSVIHLVANPDIKTQVTSVLQECQQRQFASVAFPAIGTGGAKRDPAKVADDMIDGIVEFASNTSAPVVKHIKIIIFQKQLLNVFYTSMQKKEAAAPKSDAQAPKSVISRITGFFASVISTKPKQKPSLSLEKPVEPAIFQICGDNQRNVEAAANWVKELILQEQKEMTFSDNCITNFGERELEQLKSLQERLNIGIQLESDNSMPFLRVHGMSKDVWTAMEEVQSMMKSVREGREEQSRADILSTLVEWQYEDQGQYKAFDTLTNMWIESAAQHQRQRDVNIQNKCYTVDPINLCATDAQGTKITLRRIAKVEDNVAMALPEEWEDMQQMRVKVVELNPEAREYQKVKTMFCQTCSAFKIEKIERIQNPYYWQAYQIKKQEMDAKNGNRNNEKLLFHGTASSSLTVINAKGFNRSYAGAHAAAFGNGTYFAVNAQYSAHDTYSTPDANGKKYMYLARVLVGEYSAGSQGLIVPPSKNATDPTDLFDSVTDNVTKPSLFVTFNDIQAYPEYLITFRK</sequence>
<name>A0A6J0SN82_9SAUR</name>
<dbReference type="InterPro" id="IPR057050">
    <property type="entry name" value="RRM_PARP14_2"/>
</dbReference>
<evidence type="ECO:0000313" key="13">
    <source>
        <dbReference type="RefSeq" id="XP_020635224.2"/>
    </source>
</evidence>
<dbReference type="PROSITE" id="PS51059">
    <property type="entry name" value="PARP_CATALYTIC"/>
    <property type="match status" value="1"/>
</dbReference>
<dbReference type="GO" id="GO:0005737">
    <property type="term" value="C:cytoplasm"/>
    <property type="evidence" value="ECO:0007669"/>
    <property type="project" value="TreeGrafter"/>
</dbReference>
<evidence type="ECO:0000256" key="4">
    <source>
        <dbReference type="ARBA" id="ARBA00023027"/>
    </source>
</evidence>
<dbReference type="GO" id="GO:0005634">
    <property type="term" value="C:nucleus"/>
    <property type="evidence" value="ECO:0007669"/>
    <property type="project" value="UniProtKB-SubCell"/>
</dbReference>
<protein>
    <recommendedName>
        <fullName evidence="7">Poly [ADP-ribose] polymerase</fullName>
        <shortName evidence="7">PARP</shortName>
        <ecNumber evidence="7">2.4.2.-</ecNumber>
    </recommendedName>
</protein>
<evidence type="ECO:0000259" key="11">
    <source>
        <dbReference type="PROSITE" id="PS51154"/>
    </source>
</evidence>
<dbReference type="InterPro" id="IPR057048">
    <property type="entry name" value="PARP14_KH_6"/>
</dbReference>
<comment type="subcellular location">
    <subcellularLocation>
        <location evidence="1">Nucleus</location>
    </subcellularLocation>
</comment>
<evidence type="ECO:0000256" key="8">
    <source>
        <dbReference type="SAM" id="MobiDB-lite"/>
    </source>
</evidence>
<evidence type="ECO:0000259" key="10">
    <source>
        <dbReference type="PROSITE" id="PS51059"/>
    </source>
</evidence>
<dbReference type="InterPro" id="IPR043472">
    <property type="entry name" value="Macro_dom-like"/>
</dbReference>
<dbReference type="Pfam" id="PF23084">
    <property type="entry name" value="KH_PARP14_1"/>
    <property type="match status" value="1"/>
</dbReference>
<dbReference type="PROSITE" id="PS50918">
    <property type="entry name" value="WWE"/>
    <property type="match status" value="1"/>
</dbReference>
<dbReference type="SUPFAM" id="SSF54928">
    <property type="entry name" value="RNA-binding domain, RBD"/>
    <property type="match status" value="1"/>
</dbReference>
<dbReference type="CDD" id="cd02907">
    <property type="entry name" value="Macro_Af1521_BAL-like"/>
    <property type="match status" value="1"/>
</dbReference>